<gene>
    <name evidence="2" type="ORF">K460DRAFT_356009</name>
</gene>
<dbReference type="GeneID" id="63849170"/>
<dbReference type="RefSeq" id="XP_040788877.1">
    <property type="nucleotide sequence ID" value="XM_040931918.1"/>
</dbReference>
<dbReference type="AlphaFoldDB" id="A0A9P4GIY6"/>
<evidence type="ECO:0000313" key="3">
    <source>
        <dbReference type="Proteomes" id="UP000800039"/>
    </source>
</evidence>
<proteinExistence type="predicted"/>
<evidence type="ECO:0000313" key="2">
    <source>
        <dbReference type="EMBL" id="KAF1846314.1"/>
    </source>
</evidence>
<sequence length="216" mass="23997">MLSNIVSHTLLRKRCHQDTPFPKMRSEGVEKAYKYNTHSRHSHEQASRFHLRVRVPEHLPAVDLQSCAKRGFARRVSDMWLTTLYSRFLSSSEVDSAPRRWRMKIFMRGGAQRPPGQRHDAGCDTVPSWRVDIGCGAPNLGKALPPCSIFNLQSSTASAMPTKTVQHRFCKNSLCVARCGEISDAKRQSRTAGGGPPALAATERTRTQSVKALVGG</sequence>
<feature type="region of interest" description="Disordered" evidence="1">
    <location>
        <begin position="186"/>
        <end position="216"/>
    </location>
</feature>
<dbReference type="Proteomes" id="UP000800039">
    <property type="component" value="Unassembled WGS sequence"/>
</dbReference>
<organism evidence="2 3">
    <name type="scientific">Cucurbitaria berberidis CBS 394.84</name>
    <dbReference type="NCBI Taxonomy" id="1168544"/>
    <lineage>
        <taxon>Eukaryota</taxon>
        <taxon>Fungi</taxon>
        <taxon>Dikarya</taxon>
        <taxon>Ascomycota</taxon>
        <taxon>Pezizomycotina</taxon>
        <taxon>Dothideomycetes</taxon>
        <taxon>Pleosporomycetidae</taxon>
        <taxon>Pleosporales</taxon>
        <taxon>Pleosporineae</taxon>
        <taxon>Cucurbitariaceae</taxon>
        <taxon>Cucurbitaria</taxon>
    </lineage>
</organism>
<name>A0A9P4GIY6_9PLEO</name>
<accession>A0A9P4GIY6</accession>
<keyword evidence="3" id="KW-1185">Reference proteome</keyword>
<evidence type="ECO:0000256" key="1">
    <source>
        <dbReference type="SAM" id="MobiDB-lite"/>
    </source>
</evidence>
<protein>
    <submittedName>
        <fullName evidence="2">Uncharacterized protein</fullName>
    </submittedName>
</protein>
<comment type="caution">
    <text evidence="2">The sequence shown here is derived from an EMBL/GenBank/DDBJ whole genome shotgun (WGS) entry which is preliminary data.</text>
</comment>
<dbReference type="EMBL" id="ML976616">
    <property type="protein sequence ID" value="KAF1846314.1"/>
    <property type="molecule type" value="Genomic_DNA"/>
</dbReference>
<reference evidence="2" key="1">
    <citation type="submission" date="2020-01" db="EMBL/GenBank/DDBJ databases">
        <authorList>
            <consortium name="DOE Joint Genome Institute"/>
            <person name="Haridas S."/>
            <person name="Albert R."/>
            <person name="Binder M."/>
            <person name="Bloem J."/>
            <person name="Labutti K."/>
            <person name="Salamov A."/>
            <person name="Andreopoulos B."/>
            <person name="Baker S.E."/>
            <person name="Barry K."/>
            <person name="Bills G."/>
            <person name="Bluhm B.H."/>
            <person name="Cannon C."/>
            <person name="Castanera R."/>
            <person name="Culley D.E."/>
            <person name="Daum C."/>
            <person name="Ezra D."/>
            <person name="Gonzalez J.B."/>
            <person name="Henrissat B."/>
            <person name="Kuo A."/>
            <person name="Liang C."/>
            <person name="Lipzen A."/>
            <person name="Lutzoni F."/>
            <person name="Magnuson J."/>
            <person name="Mondo S."/>
            <person name="Nolan M."/>
            <person name="Ohm R."/>
            <person name="Pangilinan J."/>
            <person name="Park H.-J."/>
            <person name="Ramirez L."/>
            <person name="Alfaro M."/>
            <person name="Sun H."/>
            <person name="Tritt A."/>
            <person name="Yoshinaga Y."/>
            <person name="Zwiers L.-H."/>
            <person name="Turgeon B.G."/>
            <person name="Goodwin S.B."/>
            <person name="Spatafora J.W."/>
            <person name="Crous P.W."/>
            <person name="Grigoriev I.V."/>
        </authorList>
    </citation>
    <scope>NUCLEOTIDE SEQUENCE</scope>
    <source>
        <strain evidence="2">CBS 394.84</strain>
    </source>
</reference>